<protein>
    <submittedName>
        <fullName evidence="1">Uncharacterized protein</fullName>
    </submittedName>
</protein>
<name>A0AAD1RXT3_PELCU</name>
<keyword evidence="2" id="KW-1185">Reference proteome</keyword>
<sequence>MLPHGLCVPLGTRLRLHVRAAKERRVQTANRYRLEVANVQAANRRTGRLAYIRAANRHIKELANVQAAKSVQAVSRKVEICRTFGPRAGGQFGP</sequence>
<reference evidence="1" key="1">
    <citation type="submission" date="2022-03" db="EMBL/GenBank/DDBJ databases">
        <authorList>
            <person name="Alioto T."/>
            <person name="Alioto T."/>
            <person name="Gomez Garrido J."/>
        </authorList>
    </citation>
    <scope>NUCLEOTIDE SEQUENCE</scope>
</reference>
<accession>A0AAD1RXT3</accession>
<gene>
    <name evidence="1" type="ORF">PECUL_23A011749</name>
</gene>
<proteinExistence type="predicted"/>
<dbReference type="Proteomes" id="UP001295444">
    <property type="component" value="Chromosome 04"/>
</dbReference>
<evidence type="ECO:0000313" key="2">
    <source>
        <dbReference type="Proteomes" id="UP001295444"/>
    </source>
</evidence>
<dbReference type="AlphaFoldDB" id="A0AAD1RXT3"/>
<dbReference type="EMBL" id="OW240915">
    <property type="protein sequence ID" value="CAH2283634.1"/>
    <property type="molecule type" value="Genomic_DNA"/>
</dbReference>
<organism evidence="1 2">
    <name type="scientific">Pelobates cultripes</name>
    <name type="common">Western spadefoot toad</name>
    <dbReference type="NCBI Taxonomy" id="61616"/>
    <lineage>
        <taxon>Eukaryota</taxon>
        <taxon>Metazoa</taxon>
        <taxon>Chordata</taxon>
        <taxon>Craniata</taxon>
        <taxon>Vertebrata</taxon>
        <taxon>Euteleostomi</taxon>
        <taxon>Amphibia</taxon>
        <taxon>Batrachia</taxon>
        <taxon>Anura</taxon>
        <taxon>Pelobatoidea</taxon>
        <taxon>Pelobatidae</taxon>
        <taxon>Pelobates</taxon>
    </lineage>
</organism>
<evidence type="ECO:0000313" key="1">
    <source>
        <dbReference type="EMBL" id="CAH2283634.1"/>
    </source>
</evidence>